<dbReference type="Pfam" id="PF09622">
    <property type="entry name" value="DUF2391"/>
    <property type="match status" value="1"/>
</dbReference>
<keyword evidence="1" id="KW-0472">Membrane</keyword>
<dbReference type="EMBL" id="BAABKX010000012">
    <property type="protein sequence ID" value="GAA5052522.1"/>
    <property type="molecule type" value="Genomic_DNA"/>
</dbReference>
<feature type="transmembrane region" description="Helical" evidence="1">
    <location>
        <begin position="131"/>
        <end position="149"/>
    </location>
</feature>
<feature type="transmembrane region" description="Helical" evidence="1">
    <location>
        <begin position="67"/>
        <end position="86"/>
    </location>
</feature>
<organism evidence="2 3">
    <name type="scientific">Haladaptatus pallidirubidus</name>
    <dbReference type="NCBI Taxonomy" id="1008152"/>
    <lineage>
        <taxon>Archaea</taxon>
        <taxon>Methanobacteriati</taxon>
        <taxon>Methanobacteriota</taxon>
        <taxon>Stenosarchaea group</taxon>
        <taxon>Halobacteria</taxon>
        <taxon>Halobacteriales</taxon>
        <taxon>Haladaptataceae</taxon>
        <taxon>Haladaptatus</taxon>
    </lineage>
</organism>
<keyword evidence="1" id="KW-1133">Transmembrane helix</keyword>
<keyword evidence="3" id="KW-1185">Reference proteome</keyword>
<keyword evidence="1" id="KW-0812">Transmembrane</keyword>
<dbReference type="AlphaFoldDB" id="A0AAV3UJ04"/>
<feature type="transmembrane region" description="Helical" evidence="1">
    <location>
        <begin position="92"/>
        <end position="110"/>
    </location>
</feature>
<name>A0AAV3UJ04_9EURY</name>
<evidence type="ECO:0000313" key="3">
    <source>
        <dbReference type="Proteomes" id="UP001501729"/>
    </source>
</evidence>
<dbReference type="InterPro" id="IPR024464">
    <property type="entry name" value="DUF2391"/>
</dbReference>
<proteinExistence type="predicted"/>
<evidence type="ECO:0000256" key="1">
    <source>
        <dbReference type="SAM" id="Phobius"/>
    </source>
</evidence>
<protein>
    <recommendedName>
        <fullName evidence="4">Integral membrane protein</fullName>
    </recommendedName>
</protein>
<reference evidence="2 3" key="1">
    <citation type="journal article" date="2019" name="Int. J. Syst. Evol. Microbiol.">
        <title>The Global Catalogue of Microorganisms (GCM) 10K type strain sequencing project: providing services to taxonomists for standard genome sequencing and annotation.</title>
        <authorList>
            <consortium name="The Broad Institute Genomics Platform"/>
            <consortium name="The Broad Institute Genome Sequencing Center for Infectious Disease"/>
            <person name="Wu L."/>
            <person name="Ma J."/>
        </authorList>
    </citation>
    <scope>NUCLEOTIDE SEQUENCE [LARGE SCALE GENOMIC DNA]</scope>
    <source>
        <strain evidence="2 3">JCM 17504</strain>
    </source>
</reference>
<comment type="caution">
    <text evidence="2">The sequence shown here is derived from an EMBL/GenBank/DDBJ whole genome shotgun (WGS) entry which is preliminary data.</text>
</comment>
<dbReference type="Proteomes" id="UP001501729">
    <property type="component" value="Unassembled WGS sequence"/>
</dbReference>
<evidence type="ECO:0008006" key="4">
    <source>
        <dbReference type="Google" id="ProtNLM"/>
    </source>
</evidence>
<evidence type="ECO:0000313" key="2">
    <source>
        <dbReference type="EMBL" id="GAA5052522.1"/>
    </source>
</evidence>
<feature type="transmembrane region" description="Helical" evidence="1">
    <location>
        <begin position="161"/>
        <end position="180"/>
    </location>
</feature>
<sequence length="184" mass="20390">MERDKLPYTNEGLLQDDELTELLDQLEDAEETIDSPNQRQALRRTRRFLAHFPNVRQFGLDDIAQQIVGGFILCAAFVVTEEVWILAANMNLLQTAITIFMVFAIGYGTLYRAEDREAEMERSIAGIPLRFISLLIVSYTSVTILAFVFDAPDTFGATPSTTVKAICIGAIFSVVGAATADSLF</sequence>
<gene>
    <name evidence="2" type="ORF">GCM10025751_28810</name>
</gene>
<accession>A0AAV3UJ04</accession>